<reference evidence="4 5" key="1">
    <citation type="submission" date="2023-10" db="EMBL/GenBank/DDBJ databases">
        <authorList>
            <person name="Maclean D."/>
            <person name="Macfadyen A."/>
        </authorList>
    </citation>
    <scope>NUCLEOTIDE SEQUENCE [LARGE SCALE GENOMIC DNA]</scope>
</reference>
<dbReference type="AlphaFoldDB" id="A0AAV1HY33"/>
<keyword evidence="1" id="KW-0863">Zinc-finger</keyword>
<proteinExistence type="predicted"/>
<evidence type="ECO:0000313" key="4">
    <source>
        <dbReference type="EMBL" id="CAK0765498.1"/>
    </source>
</evidence>
<name>A0AAV1HY33_9CHLO</name>
<evidence type="ECO:0000313" key="5">
    <source>
        <dbReference type="Proteomes" id="UP001314263"/>
    </source>
</evidence>
<feature type="compositionally biased region" description="Low complexity" evidence="2">
    <location>
        <begin position="92"/>
        <end position="112"/>
    </location>
</feature>
<gene>
    <name evidence="4" type="ORF">CVIRNUC_003264</name>
</gene>
<sequence length="329" mass="37703">MESATDADSLRCPTCEESFATRQSLGKHLNKKNKCTPKGQPKYYCEPCKREFDRKDHLVVHTKTQKHKDVVKALAAVVDASTDNSSNANHCDNSTHSHNTTNITNNDNRITNNYTLANPPPRPRMFGRTDAAHISDLTFEELNKHLDIKNGTSLMPFLNMFKLMHLNDEAPRNHNVLMGSKRGDFALMFKQRHWRLVDDPERMVRDCMNRAAVLFLDVEDHLKENLDSITFRKIWKLRDVVEHEAGGFKNPSSEVLKLLDKIRDAIVEFTARRTDLLAYAKADLAVAPPMQAVPFTRDHPMWQPGGNRWEAYKKSRDTGEEPSMPPEHM</sequence>
<feature type="region of interest" description="Disordered" evidence="2">
    <location>
        <begin position="83"/>
        <end position="112"/>
    </location>
</feature>
<dbReference type="InterPro" id="IPR036236">
    <property type="entry name" value="Znf_C2H2_sf"/>
</dbReference>
<dbReference type="PROSITE" id="PS00028">
    <property type="entry name" value="ZINC_FINGER_C2H2_1"/>
    <property type="match status" value="1"/>
</dbReference>
<keyword evidence="1" id="KW-0862">Zinc</keyword>
<dbReference type="SUPFAM" id="SSF57667">
    <property type="entry name" value="beta-beta-alpha zinc fingers"/>
    <property type="match status" value="1"/>
</dbReference>
<evidence type="ECO:0000256" key="2">
    <source>
        <dbReference type="SAM" id="MobiDB-lite"/>
    </source>
</evidence>
<keyword evidence="5" id="KW-1185">Reference proteome</keyword>
<accession>A0AAV1HY33</accession>
<organism evidence="4 5">
    <name type="scientific">Coccomyxa viridis</name>
    <dbReference type="NCBI Taxonomy" id="1274662"/>
    <lineage>
        <taxon>Eukaryota</taxon>
        <taxon>Viridiplantae</taxon>
        <taxon>Chlorophyta</taxon>
        <taxon>core chlorophytes</taxon>
        <taxon>Trebouxiophyceae</taxon>
        <taxon>Trebouxiophyceae incertae sedis</taxon>
        <taxon>Coccomyxaceae</taxon>
        <taxon>Coccomyxa</taxon>
    </lineage>
</organism>
<evidence type="ECO:0000256" key="1">
    <source>
        <dbReference type="PROSITE-ProRule" id="PRU00042"/>
    </source>
</evidence>
<dbReference type="Gene3D" id="3.30.160.60">
    <property type="entry name" value="Classic Zinc Finger"/>
    <property type="match status" value="1"/>
</dbReference>
<keyword evidence="1" id="KW-0479">Metal-binding</keyword>
<feature type="domain" description="C2H2-type" evidence="3">
    <location>
        <begin position="43"/>
        <end position="67"/>
    </location>
</feature>
<dbReference type="GO" id="GO:0008270">
    <property type="term" value="F:zinc ion binding"/>
    <property type="evidence" value="ECO:0007669"/>
    <property type="project" value="UniProtKB-KW"/>
</dbReference>
<comment type="caution">
    <text evidence="4">The sequence shown here is derived from an EMBL/GenBank/DDBJ whole genome shotgun (WGS) entry which is preliminary data.</text>
</comment>
<dbReference type="PROSITE" id="PS50157">
    <property type="entry name" value="ZINC_FINGER_C2H2_2"/>
    <property type="match status" value="1"/>
</dbReference>
<protein>
    <recommendedName>
        <fullName evidence="3">C2H2-type domain-containing protein</fullName>
    </recommendedName>
</protein>
<evidence type="ECO:0000259" key="3">
    <source>
        <dbReference type="PROSITE" id="PS50157"/>
    </source>
</evidence>
<dbReference type="InterPro" id="IPR013087">
    <property type="entry name" value="Znf_C2H2_type"/>
</dbReference>
<dbReference type="EMBL" id="CAUYUE010000004">
    <property type="protein sequence ID" value="CAK0765498.1"/>
    <property type="molecule type" value="Genomic_DNA"/>
</dbReference>
<dbReference type="Proteomes" id="UP001314263">
    <property type="component" value="Unassembled WGS sequence"/>
</dbReference>